<dbReference type="EMBL" id="JARBHB010000007">
    <property type="protein sequence ID" value="KAJ8878464.1"/>
    <property type="molecule type" value="Genomic_DNA"/>
</dbReference>
<reference evidence="1 2" key="1">
    <citation type="submission" date="2023-02" db="EMBL/GenBank/DDBJ databases">
        <title>LHISI_Scaffold_Assembly.</title>
        <authorList>
            <person name="Stuart O.P."/>
            <person name="Cleave R."/>
            <person name="Magrath M.J.L."/>
            <person name="Mikheyev A.S."/>
        </authorList>
    </citation>
    <scope>NUCLEOTIDE SEQUENCE [LARGE SCALE GENOMIC DNA]</scope>
    <source>
        <strain evidence="1">Daus_M_001</strain>
        <tissue evidence="1">Leg muscle</tissue>
    </source>
</reference>
<protein>
    <submittedName>
        <fullName evidence="1">Uncharacterized protein</fullName>
    </submittedName>
</protein>
<gene>
    <name evidence="1" type="ORF">PR048_019042</name>
</gene>
<evidence type="ECO:0000313" key="1">
    <source>
        <dbReference type="EMBL" id="KAJ8878464.1"/>
    </source>
</evidence>
<keyword evidence="2" id="KW-1185">Reference proteome</keyword>
<evidence type="ECO:0000313" key="2">
    <source>
        <dbReference type="Proteomes" id="UP001159363"/>
    </source>
</evidence>
<proteinExistence type="predicted"/>
<sequence length="102" mass="11308">MEINNGAFILAVQERTERNFSASYQLSSTTVCLESYVNCVTHPCGMIKVQVQVKGQQEPKDFDLFLMPSGGPPLFCKNWYDALALSRPVLSHSSTSLGQPPR</sequence>
<organism evidence="1 2">
    <name type="scientific">Dryococelus australis</name>
    <dbReference type="NCBI Taxonomy" id="614101"/>
    <lineage>
        <taxon>Eukaryota</taxon>
        <taxon>Metazoa</taxon>
        <taxon>Ecdysozoa</taxon>
        <taxon>Arthropoda</taxon>
        <taxon>Hexapoda</taxon>
        <taxon>Insecta</taxon>
        <taxon>Pterygota</taxon>
        <taxon>Neoptera</taxon>
        <taxon>Polyneoptera</taxon>
        <taxon>Phasmatodea</taxon>
        <taxon>Verophasmatodea</taxon>
        <taxon>Anareolatae</taxon>
        <taxon>Phasmatidae</taxon>
        <taxon>Eurycanthinae</taxon>
        <taxon>Dryococelus</taxon>
    </lineage>
</organism>
<name>A0ABQ9H2F1_9NEOP</name>
<comment type="caution">
    <text evidence="1">The sequence shown here is derived from an EMBL/GenBank/DDBJ whole genome shotgun (WGS) entry which is preliminary data.</text>
</comment>
<accession>A0ABQ9H2F1</accession>
<dbReference type="Proteomes" id="UP001159363">
    <property type="component" value="Chromosome 6"/>
</dbReference>